<evidence type="ECO:0000256" key="14">
    <source>
        <dbReference type="ARBA" id="ARBA00041592"/>
    </source>
</evidence>
<name>A0A2V1JT84_9BURK</name>
<keyword evidence="8" id="KW-0460">Magnesium</keyword>
<dbReference type="CDD" id="cd03425">
    <property type="entry name" value="NUDIX_MutT_NudA_like"/>
    <property type="match status" value="1"/>
</dbReference>
<dbReference type="InterPro" id="IPR020476">
    <property type="entry name" value="Nudix_hydrolase"/>
</dbReference>
<feature type="domain" description="Nudix hydrolase" evidence="18">
    <location>
        <begin position="8"/>
        <end position="135"/>
    </location>
</feature>
<dbReference type="AlphaFoldDB" id="A0A2V1JT84"/>
<dbReference type="Gene3D" id="3.90.79.10">
    <property type="entry name" value="Nucleoside Triphosphate Pyrophosphohydrolase"/>
    <property type="match status" value="1"/>
</dbReference>
<evidence type="ECO:0000256" key="16">
    <source>
        <dbReference type="ARBA" id="ARBA00042798"/>
    </source>
</evidence>
<comment type="similarity">
    <text evidence="2 17">Belongs to the Nudix hydrolase family.</text>
</comment>
<dbReference type="Gene3D" id="3.20.20.70">
    <property type="entry name" value="Aldolase class I"/>
    <property type="match status" value="1"/>
</dbReference>
<dbReference type="GO" id="GO:0008413">
    <property type="term" value="F:8-oxo-7,8-dihydroguanosine triphosphate pyrophosphatase activity"/>
    <property type="evidence" value="ECO:0007669"/>
    <property type="project" value="TreeGrafter"/>
</dbReference>
<dbReference type="GO" id="GO:0009228">
    <property type="term" value="P:thiamine biosynthetic process"/>
    <property type="evidence" value="ECO:0007669"/>
    <property type="project" value="UniProtKB-KW"/>
</dbReference>
<evidence type="ECO:0000313" key="20">
    <source>
        <dbReference type="Proteomes" id="UP000245212"/>
    </source>
</evidence>
<evidence type="ECO:0000256" key="7">
    <source>
        <dbReference type="ARBA" id="ARBA00022801"/>
    </source>
</evidence>
<dbReference type="PANTHER" id="PTHR47707">
    <property type="entry name" value="8-OXO-DGTP DIPHOSPHATASE"/>
    <property type="match status" value="1"/>
</dbReference>
<keyword evidence="7 17" id="KW-0378">Hydrolase</keyword>
<keyword evidence="3" id="KW-0515">Mutator protein</keyword>
<evidence type="ECO:0000259" key="18">
    <source>
        <dbReference type="PROSITE" id="PS51462"/>
    </source>
</evidence>
<evidence type="ECO:0000256" key="8">
    <source>
        <dbReference type="ARBA" id="ARBA00022842"/>
    </source>
</evidence>
<evidence type="ECO:0000256" key="2">
    <source>
        <dbReference type="ARBA" id="ARBA00005582"/>
    </source>
</evidence>
<reference evidence="20" key="1">
    <citation type="submission" date="2018-05" db="EMBL/GenBank/DDBJ databases">
        <authorList>
            <person name="Li Y."/>
        </authorList>
    </citation>
    <scope>NUCLEOTIDE SEQUENCE [LARGE SCALE GENOMIC DNA]</scope>
    <source>
        <strain evidence="20">3d-2-2</strain>
    </source>
</reference>
<dbReference type="SUPFAM" id="SSF51391">
    <property type="entry name" value="Thiamin phosphate synthase"/>
    <property type="match status" value="1"/>
</dbReference>
<dbReference type="Pfam" id="PF00293">
    <property type="entry name" value="NUDIX"/>
    <property type="match status" value="1"/>
</dbReference>
<keyword evidence="20" id="KW-1185">Reference proteome</keyword>
<protein>
    <recommendedName>
        <fullName evidence="13">8-oxo-dGTP diphosphatase</fullName>
        <ecNumber evidence="12">3.6.1.55</ecNumber>
    </recommendedName>
    <alternativeName>
        <fullName evidence="16">7,8-dihydro-8-oxoguanine-triphosphatase</fullName>
    </alternativeName>
    <alternativeName>
        <fullName evidence="15">Mutator protein MutT</fullName>
    </alternativeName>
    <alternativeName>
        <fullName evidence="14">dGTP pyrophosphohydrolase</fullName>
    </alternativeName>
</protein>
<dbReference type="GO" id="GO:0035539">
    <property type="term" value="F:8-oxo-7,8-dihydrodeoxyguanosine triphosphate pyrophosphatase activity"/>
    <property type="evidence" value="ECO:0007669"/>
    <property type="project" value="UniProtKB-EC"/>
</dbReference>
<dbReference type="PANTHER" id="PTHR47707:SF1">
    <property type="entry name" value="NUDIX HYDROLASE FAMILY PROTEIN"/>
    <property type="match status" value="1"/>
</dbReference>
<dbReference type="GO" id="GO:0044715">
    <property type="term" value="F:8-oxo-dGDP phosphatase activity"/>
    <property type="evidence" value="ECO:0007669"/>
    <property type="project" value="TreeGrafter"/>
</dbReference>
<keyword evidence="5" id="KW-0479">Metal-binding</keyword>
<dbReference type="InterPro" id="IPR020084">
    <property type="entry name" value="NUDIX_hydrolase_CS"/>
</dbReference>
<evidence type="ECO:0000256" key="12">
    <source>
        <dbReference type="ARBA" id="ARBA00038905"/>
    </source>
</evidence>
<dbReference type="Pfam" id="PF02581">
    <property type="entry name" value="TMP-TENI"/>
    <property type="match status" value="1"/>
</dbReference>
<proteinExistence type="inferred from homology"/>
<dbReference type="CDD" id="cd00564">
    <property type="entry name" value="TMP_TenI"/>
    <property type="match status" value="1"/>
</dbReference>
<comment type="catalytic activity">
    <reaction evidence="11">
        <text>8-oxo-GTP + H2O = 8-oxo-GMP + diphosphate + H(+)</text>
        <dbReference type="Rhea" id="RHEA:67616"/>
        <dbReference type="ChEBI" id="CHEBI:15377"/>
        <dbReference type="ChEBI" id="CHEBI:15378"/>
        <dbReference type="ChEBI" id="CHEBI:33019"/>
        <dbReference type="ChEBI" id="CHEBI:143553"/>
        <dbReference type="ChEBI" id="CHEBI:145694"/>
    </reaction>
</comment>
<dbReference type="GO" id="GO:0044716">
    <property type="term" value="F:8-oxo-GDP phosphatase activity"/>
    <property type="evidence" value="ECO:0007669"/>
    <property type="project" value="TreeGrafter"/>
</dbReference>
<evidence type="ECO:0000256" key="9">
    <source>
        <dbReference type="ARBA" id="ARBA00023204"/>
    </source>
</evidence>
<dbReference type="InterPro" id="IPR022998">
    <property type="entry name" value="ThiamineP_synth_TenI"/>
</dbReference>
<dbReference type="PROSITE" id="PS00893">
    <property type="entry name" value="NUDIX_BOX"/>
    <property type="match status" value="1"/>
</dbReference>
<dbReference type="EMBL" id="QETA01000009">
    <property type="protein sequence ID" value="PWF21027.1"/>
    <property type="molecule type" value="Genomic_DNA"/>
</dbReference>
<dbReference type="InterPro" id="IPR015797">
    <property type="entry name" value="NUDIX_hydrolase-like_dom_sf"/>
</dbReference>
<dbReference type="RefSeq" id="WP_109063122.1">
    <property type="nucleotide sequence ID" value="NZ_QETA01000009.1"/>
</dbReference>
<dbReference type="SUPFAM" id="SSF55811">
    <property type="entry name" value="Nudix"/>
    <property type="match status" value="1"/>
</dbReference>
<accession>A0A2V1JT84</accession>
<dbReference type="InterPro" id="IPR036206">
    <property type="entry name" value="ThiamineP_synth_sf"/>
</dbReference>
<keyword evidence="4" id="KW-0235">DNA replication</keyword>
<keyword evidence="9" id="KW-0234">DNA repair</keyword>
<dbReference type="GO" id="GO:0006260">
    <property type="term" value="P:DNA replication"/>
    <property type="evidence" value="ECO:0007669"/>
    <property type="project" value="UniProtKB-KW"/>
</dbReference>
<comment type="cofactor">
    <cofactor evidence="1">
        <name>Mg(2+)</name>
        <dbReference type="ChEBI" id="CHEBI:18420"/>
    </cofactor>
</comment>
<sequence>MTPSPHKKTIDVAVGMILDAQGRVLLAERPADKSWSGWWELPGGKIEPGETPLQALVRELDEELGIQVTTVTPWVTYTHEYDHAFVKLAFALVTGWEGTPYGREQQKLSWALPAEADSVGPLLPAAYPPLRWLQLPTEYAITDIGSPQALPDFLDRLDLALARGLKLVQLREPGWPDGTDASSLHDALQAIMARCHAAGARVLVNSAHPEAWWHEADGVHLRATDAAALPARPSFDRDSSLVGVSTHGSREFAQARALQADFIVLGPVLPTGSHPGRAPMGWDAFLKTTRSAGLPAYALGGVTPDLLQTARQHGAHGVAGIRGWW</sequence>
<evidence type="ECO:0000256" key="4">
    <source>
        <dbReference type="ARBA" id="ARBA00022705"/>
    </source>
</evidence>
<comment type="caution">
    <text evidence="19">The sequence shown here is derived from an EMBL/GenBank/DDBJ whole genome shotgun (WGS) entry which is preliminary data.</text>
</comment>
<dbReference type="PROSITE" id="PS51462">
    <property type="entry name" value="NUDIX"/>
    <property type="match status" value="1"/>
</dbReference>
<organism evidence="19 20">
    <name type="scientific">Corticimicrobacter populi</name>
    <dbReference type="NCBI Taxonomy" id="2175229"/>
    <lineage>
        <taxon>Bacteria</taxon>
        <taxon>Pseudomonadati</taxon>
        <taxon>Pseudomonadota</taxon>
        <taxon>Betaproteobacteria</taxon>
        <taxon>Burkholderiales</taxon>
        <taxon>Alcaligenaceae</taxon>
        <taxon>Corticimicrobacter</taxon>
    </lineage>
</organism>
<evidence type="ECO:0000256" key="17">
    <source>
        <dbReference type="RuleBase" id="RU003476"/>
    </source>
</evidence>
<evidence type="ECO:0000256" key="1">
    <source>
        <dbReference type="ARBA" id="ARBA00001946"/>
    </source>
</evidence>
<keyword evidence="6" id="KW-0227">DNA damage</keyword>
<dbReference type="EC" id="3.6.1.55" evidence="12"/>
<evidence type="ECO:0000313" key="19">
    <source>
        <dbReference type="EMBL" id="PWF21027.1"/>
    </source>
</evidence>
<comment type="catalytic activity">
    <reaction evidence="10">
        <text>8-oxo-dGTP + H2O = 8-oxo-dGMP + diphosphate + H(+)</text>
        <dbReference type="Rhea" id="RHEA:31575"/>
        <dbReference type="ChEBI" id="CHEBI:15377"/>
        <dbReference type="ChEBI" id="CHEBI:15378"/>
        <dbReference type="ChEBI" id="CHEBI:33019"/>
        <dbReference type="ChEBI" id="CHEBI:63224"/>
        <dbReference type="ChEBI" id="CHEBI:77896"/>
        <dbReference type="EC" id="3.6.1.55"/>
    </reaction>
</comment>
<dbReference type="PRINTS" id="PR00502">
    <property type="entry name" value="NUDIXFAMILY"/>
</dbReference>
<evidence type="ECO:0000256" key="11">
    <source>
        <dbReference type="ARBA" id="ARBA00036904"/>
    </source>
</evidence>
<dbReference type="InterPro" id="IPR047127">
    <property type="entry name" value="MutT-like"/>
</dbReference>
<dbReference type="GO" id="GO:0046872">
    <property type="term" value="F:metal ion binding"/>
    <property type="evidence" value="ECO:0007669"/>
    <property type="project" value="UniProtKB-KW"/>
</dbReference>
<evidence type="ECO:0000256" key="10">
    <source>
        <dbReference type="ARBA" id="ARBA00035861"/>
    </source>
</evidence>
<dbReference type="NCBIfam" id="NF006530">
    <property type="entry name" value="PRK08999.1"/>
    <property type="match status" value="1"/>
</dbReference>
<dbReference type="GO" id="GO:0006281">
    <property type="term" value="P:DNA repair"/>
    <property type="evidence" value="ECO:0007669"/>
    <property type="project" value="UniProtKB-KW"/>
</dbReference>
<evidence type="ECO:0000256" key="5">
    <source>
        <dbReference type="ARBA" id="ARBA00022723"/>
    </source>
</evidence>
<evidence type="ECO:0000256" key="13">
    <source>
        <dbReference type="ARBA" id="ARBA00040794"/>
    </source>
</evidence>
<evidence type="ECO:0000256" key="15">
    <source>
        <dbReference type="ARBA" id="ARBA00041979"/>
    </source>
</evidence>
<evidence type="ECO:0000256" key="6">
    <source>
        <dbReference type="ARBA" id="ARBA00022763"/>
    </source>
</evidence>
<evidence type="ECO:0000256" key="3">
    <source>
        <dbReference type="ARBA" id="ARBA00022457"/>
    </source>
</evidence>
<dbReference type="InterPro" id="IPR013785">
    <property type="entry name" value="Aldolase_TIM"/>
</dbReference>
<dbReference type="InterPro" id="IPR000086">
    <property type="entry name" value="NUDIX_hydrolase_dom"/>
</dbReference>
<gene>
    <name evidence="19" type="ORF">DD235_15980</name>
</gene>
<dbReference type="Proteomes" id="UP000245212">
    <property type="component" value="Unassembled WGS sequence"/>
</dbReference>